<sequence length="67" mass="7634">MNLNFIMGFLCPNQFINTITNQYNELCLFAAKEVQALLRHEPAAKAVFILQTNTERNITSEKGAFIQ</sequence>
<proteinExistence type="predicted"/>
<name>A0ABV6HJB1_9SPHI</name>
<dbReference type="Proteomes" id="UP001589774">
    <property type="component" value="Unassembled WGS sequence"/>
</dbReference>
<organism evidence="1 2">
    <name type="scientific">Olivibacter oleidegradans</name>
    <dbReference type="NCBI Taxonomy" id="760123"/>
    <lineage>
        <taxon>Bacteria</taxon>
        <taxon>Pseudomonadati</taxon>
        <taxon>Bacteroidota</taxon>
        <taxon>Sphingobacteriia</taxon>
        <taxon>Sphingobacteriales</taxon>
        <taxon>Sphingobacteriaceae</taxon>
        <taxon>Olivibacter</taxon>
    </lineage>
</organism>
<accession>A0ABV6HJB1</accession>
<evidence type="ECO:0000313" key="1">
    <source>
        <dbReference type="EMBL" id="MFC0318674.1"/>
    </source>
</evidence>
<dbReference type="RefSeq" id="WP_130857509.1">
    <property type="nucleotide sequence ID" value="NZ_JBHLWO010000002.1"/>
</dbReference>
<evidence type="ECO:0000313" key="2">
    <source>
        <dbReference type="Proteomes" id="UP001589774"/>
    </source>
</evidence>
<comment type="caution">
    <text evidence="1">The sequence shown here is derived from an EMBL/GenBank/DDBJ whole genome shotgun (WGS) entry which is preliminary data.</text>
</comment>
<reference evidence="1 2" key="1">
    <citation type="submission" date="2024-09" db="EMBL/GenBank/DDBJ databases">
        <authorList>
            <person name="Sun Q."/>
            <person name="Mori K."/>
        </authorList>
    </citation>
    <scope>NUCLEOTIDE SEQUENCE [LARGE SCALE GENOMIC DNA]</scope>
    <source>
        <strain evidence="1 2">CCM 7765</strain>
    </source>
</reference>
<keyword evidence="2" id="KW-1185">Reference proteome</keyword>
<protein>
    <submittedName>
        <fullName evidence="1">Uncharacterized protein</fullName>
    </submittedName>
</protein>
<dbReference type="EMBL" id="JBHLWO010000002">
    <property type="protein sequence ID" value="MFC0318674.1"/>
    <property type="molecule type" value="Genomic_DNA"/>
</dbReference>
<gene>
    <name evidence="1" type="ORF">ACFFI0_10150</name>
</gene>